<keyword evidence="9" id="KW-1185">Reference proteome</keyword>
<evidence type="ECO:0000313" key="9">
    <source>
        <dbReference type="Proteomes" id="UP000655287"/>
    </source>
</evidence>
<dbReference type="SUPFAM" id="SSF103473">
    <property type="entry name" value="MFS general substrate transporter"/>
    <property type="match status" value="1"/>
</dbReference>
<sequence length="421" mass="42223">MPASRDRRARLAVSAVFAVQGLTFATLLTQVAALQRRHALGDGELAILLLAVPVIAGLGSVLAGELARRYGSRPVLRAAQPLAAVAVVLAGLAPGVPALVAANVLFGLCLGAVDAGMNMQAVAVERRYGRPVLTGFHAVWSAAAVLGAGWASVAGGLGLDLPATFAAAMVPAAVVAGIAAPVLYRTADEHVPPAGDAGEHLATTGGGPEVPRSPYDPADQARSGRRMPWRPILPLCLAMAFLYVGDASISNFGSVYLEKELHAGAALVPWALGAYQAATFLVRVGGDRAVRRFGPAAIVRAGGALAALGLAGVVAAPDATLAVAAFGLAGVGLSVVAPQSFSAAGRLDPARAAVAVARVNMFNYVGFVAGAALVGGIADPAGYRVAFAAPLLLAAAIIVLAGGFRPRVPAPSPAPVRTEPA</sequence>
<feature type="transmembrane region" description="Helical" evidence="6">
    <location>
        <begin position="45"/>
        <end position="63"/>
    </location>
</feature>
<evidence type="ECO:0000256" key="2">
    <source>
        <dbReference type="ARBA" id="ARBA00022692"/>
    </source>
</evidence>
<feature type="transmembrane region" description="Helical" evidence="6">
    <location>
        <begin position="12"/>
        <end position="33"/>
    </location>
</feature>
<feature type="domain" description="Major facilitator superfamily (MFS) profile" evidence="7">
    <location>
        <begin position="232"/>
        <end position="421"/>
    </location>
</feature>
<evidence type="ECO:0000256" key="1">
    <source>
        <dbReference type="ARBA" id="ARBA00004651"/>
    </source>
</evidence>
<reference evidence="8" key="1">
    <citation type="submission" date="2021-01" db="EMBL/GenBank/DDBJ databases">
        <title>Whole genome shotgun sequence of Sphaerisporangium rufum NBRC 109079.</title>
        <authorList>
            <person name="Komaki H."/>
            <person name="Tamura T."/>
        </authorList>
    </citation>
    <scope>NUCLEOTIDE SEQUENCE</scope>
    <source>
        <strain evidence="8">NBRC 109079</strain>
    </source>
</reference>
<feature type="transmembrane region" description="Helical" evidence="6">
    <location>
        <begin position="232"/>
        <end position="257"/>
    </location>
</feature>
<dbReference type="EMBL" id="BOOU01000041">
    <property type="protein sequence ID" value="GII77768.1"/>
    <property type="molecule type" value="Genomic_DNA"/>
</dbReference>
<proteinExistence type="predicted"/>
<dbReference type="Pfam" id="PF07690">
    <property type="entry name" value="MFS_1"/>
    <property type="match status" value="1"/>
</dbReference>
<dbReference type="InterPro" id="IPR011701">
    <property type="entry name" value="MFS"/>
</dbReference>
<organism evidence="8 9">
    <name type="scientific">Sphaerisporangium rufum</name>
    <dbReference type="NCBI Taxonomy" id="1381558"/>
    <lineage>
        <taxon>Bacteria</taxon>
        <taxon>Bacillati</taxon>
        <taxon>Actinomycetota</taxon>
        <taxon>Actinomycetes</taxon>
        <taxon>Streptosporangiales</taxon>
        <taxon>Streptosporangiaceae</taxon>
        <taxon>Sphaerisporangium</taxon>
    </lineage>
</organism>
<keyword evidence="4 6" id="KW-0472">Membrane</keyword>
<gene>
    <name evidence="8" type="ORF">Sru01_27500</name>
</gene>
<name>A0A919R2C1_9ACTN</name>
<dbReference type="PROSITE" id="PS50850">
    <property type="entry name" value="MFS"/>
    <property type="match status" value="1"/>
</dbReference>
<dbReference type="PANTHER" id="PTHR23514:SF13">
    <property type="entry name" value="INNER MEMBRANE PROTEIN YBJJ"/>
    <property type="match status" value="1"/>
</dbReference>
<accession>A0A919R2C1</accession>
<feature type="transmembrane region" description="Helical" evidence="6">
    <location>
        <begin position="321"/>
        <end position="341"/>
    </location>
</feature>
<dbReference type="InterPro" id="IPR020846">
    <property type="entry name" value="MFS_dom"/>
</dbReference>
<evidence type="ECO:0000256" key="4">
    <source>
        <dbReference type="ARBA" id="ARBA00023136"/>
    </source>
</evidence>
<dbReference type="InterPro" id="IPR036259">
    <property type="entry name" value="MFS_trans_sf"/>
</dbReference>
<evidence type="ECO:0000313" key="8">
    <source>
        <dbReference type="EMBL" id="GII77768.1"/>
    </source>
</evidence>
<evidence type="ECO:0000256" key="3">
    <source>
        <dbReference type="ARBA" id="ARBA00022989"/>
    </source>
</evidence>
<dbReference type="CDD" id="cd17393">
    <property type="entry name" value="MFS_MosC_like"/>
    <property type="match status" value="1"/>
</dbReference>
<dbReference type="InterPro" id="IPR051788">
    <property type="entry name" value="MFS_Transporter"/>
</dbReference>
<evidence type="ECO:0000256" key="5">
    <source>
        <dbReference type="SAM" id="MobiDB-lite"/>
    </source>
</evidence>
<dbReference type="GO" id="GO:0022857">
    <property type="term" value="F:transmembrane transporter activity"/>
    <property type="evidence" value="ECO:0007669"/>
    <property type="project" value="InterPro"/>
</dbReference>
<feature type="transmembrane region" description="Helical" evidence="6">
    <location>
        <begin position="99"/>
        <end position="117"/>
    </location>
</feature>
<feature type="region of interest" description="Disordered" evidence="5">
    <location>
        <begin position="193"/>
        <end position="224"/>
    </location>
</feature>
<feature type="transmembrane region" description="Helical" evidence="6">
    <location>
        <begin position="138"/>
        <end position="159"/>
    </location>
</feature>
<evidence type="ECO:0000256" key="6">
    <source>
        <dbReference type="SAM" id="Phobius"/>
    </source>
</evidence>
<dbReference type="AlphaFoldDB" id="A0A919R2C1"/>
<feature type="transmembrane region" description="Helical" evidence="6">
    <location>
        <begin position="384"/>
        <end position="404"/>
    </location>
</feature>
<protein>
    <submittedName>
        <fullName evidence="8">MFS transporter</fullName>
    </submittedName>
</protein>
<feature type="transmembrane region" description="Helical" evidence="6">
    <location>
        <begin position="361"/>
        <end position="378"/>
    </location>
</feature>
<keyword evidence="3 6" id="KW-1133">Transmembrane helix</keyword>
<dbReference type="PANTHER" id="PTHR23514">
    <property type="entry name" value="BYPASS OF STOP CODON PROTEIN 6"/>
    <property type="match status" value="1"/>
</dbReference>
<dbReference type="RefSeq" id="WP_203984771.1">
    <property type="nucleotide sequence ID" value="NZ_BOOU01000041.1"/>
</dbReference>
<keyword evidence="2 6" id="KW-0812">Transmembrane</keyword>
<dbReference type="Proteomes" id="UP000655287">
    <property type="component" value="Unassembled WGS sequence"/>
</dbReference>
<dbReference type="Gene3D" id="1.20.1250.20">
    <property type="entry name" value="MFS general substrate transporter like domains"/>
    <property type="match status" value="2"/>
</dbReference>
<feature type="transmembrane region" description="Helical" evidence="6">
    <location>
        <begin position="263"/>
        <end position="285"/>
    </location>
</feature>
<comment type="caution">
    <text evidence="8">The sequence shown here is derived from an EMBL/GenBank/DDBJ whole genome shotgun (WGS) entry which is preliminary data.</text>
</comment>
<feature type="transmembrane region" description="Helical" evidence="6">
    <location>
        <begin position="75"/>
        <end position="93"/>
    </location>
</feature>
<dbReference type="GO" id="GO:0005886">
    <property type="term" value="C:plasma membrane"/>
    <property type="evidence" value="ECO:0007669"/>
    <property type="project" value="UniProtKB-SubCell"/>
</dbReference>
<comment type="subcellular location">
    <subcellularLocation>
        <location evidence="1">Cell membrane</location>
        <topology evidence="1">Multi-pass membrane protein</topology>
    </subcellularLocation>
</comment>
<feature type="transmembrane region" description="Helical" evidence="6">
    <location>
        <begin position="165"/>
        <end position="184"/>
    </location>
</feature>
<evidence type="ECO:0000259" key="7">
    <source>
        <dbReference type="PROSITE" id="PS50850"/>
    </source>
</evidence>
<feature type="transmembrane region" description="Helical" evidence="6">
    <location>
        <begin position="297"/>
        <end position="315"/>
    </location>
</feature>